<protein>
    <recommendedName>
        <fullName evidence="5">Peptidase M14 domain-containing protein</fullName>
    </recommendedName>
</protein>
<dbReference type="EMBL" id="CAMPGE010026482">
    <property type="protein sequence ID" value="CAI2384169.1"/>
    <property type="molecule type" value="Genomic_DNA"/>
</dbReference>
<dbReference type="Gene3D" id="2.60.40.3120">
    <property type="match status" value="1"/>
</dbReference>
<feature type="compositionally biased region" description="Polar residues" evidence="4">
    <location>
        <begin position="138"/>
        <end position="148"/>
    </location>
</feature>
<evidence type="ECO:0000256" key="2">
    <source>
        <dbReference type="ARBA" id="ARBA00005988"/>
    </source>
</evidence>
<dbReference type="Pfam" id="PF18027">
    <property type="entry name" value="Pepdidase_M14_N"/>
    <property type="match status" value="1"/>
</dbReference>
<organism evidence="6 7">
    <name type="scientific">Euplotes crassus</name>
    <dbReference type="NCBI Taxonomy" id="5936"/>
    <lineage>
        <taxon>Eukaryota</taxon>
        <taxon>Sar</taxon>
        <taxon>Alveolata</taxon>
        <taxon>Ciliophora</taxon>
        <taxon>Intramacronucleata</taxon>
        <taxon>Spirotrichea</taxon>
        <taxon>Hypotrichia</taxon>
        <taxon>Euplotida</taxon>
        <taxon>Euplotidae</taxon>
        <taxon>Moneuplotes</taxon>
    </lineage>
</organism>
<evidence type="ECO:0000259" key="5">
    <source>
        <dbReference type="PROSITE" id="PS52035"/>
    </source>
</evidence>
<dbReference type="InterPro" id="IPR000834">
    <property type="entry name" value="Peptidase_M14"/>
</dbReference>
<feature type="region of interest" description="Disordered" evidence="4">
    <location>
        <begin position="119"/>
        <end position="190"/>
    </location>
</feature>
<evidence type="ECO:0000256" key="1">
    <source>
        <dbReference type="ARBA" id="ARBA00001947"/>
    </source>
</evidence>
<proteinExistence type="inferred from homology"/>
<dbReference type="PANTHER" id="PTHR12756">
    <property type="entry name" value="CYTOSOLIC CARBOXYPEPTIDASE"/>
    <property type="match status" value="1"/>
</dbReference>
<feature type="active site" description="Proton donor/acceptor" evidence="3">
    <location>
        <position position="710"/>
    </location>
</feature>
<sequence length="760" mass="88490">MNTYLTPGFQDSKIEERKVRKTKINPDKDLLLARAILENEEELLKKNLDGQQKYSAGEKYNKIRNKPNSSTPGTNVGKTPESSTDKRILGKKNMHISINEQIVSKKSSNKSFVYRMNSSFSKESPVKKQRATKEANLPSINNKTSDASQPDGLVRKKAGKPSKAENDSRITKSRDGRKRQRDKSALNNSKTQYNIELQKLKQAGDLRWTPKLCVDIPMSIERIKFSQSAYENDNKWNYRIMGKEDYQRREQIKKLESTSQTQVVYDSLDKSPFYTDSNPYIDDKKLLEAKKNSGFVNPNINPRGYRRQKGITGIPNKDKIYTSLNPYYILENEEDTTLVFESRFESGNLKRAVKIEDYEYDLILRNDYNSQGYTQWFYFRVTNTRSDKKYLFNIYHFYKPESIYNEGMRPLIYSKKKEAKEGVGWMRIGEDICYYQNTTKRKSGSGFLYSLSFSFDLPFNDDEVYFCHHYPYTYRDCKEFLDNLCTDSRREERVSQKDRIRKTEICKSLAGNSLDLAIITNFLSSEQDISQRDAVIITGRVHPGESNSSFIVEGILEYLVSDEVEAIQLREKYVFKIIPMLNPDGVILGNYRCSLSGQDLNRQWIAATSRVFPEIYNMKLMFKKTLESRRIFMYVDVHGHSRKNNCFMYGCSNKASDKKNYEKIFPMRFSELHPTFSFEDCSFNVQKDRETTGRVFVRREYNILNSFTLESSFLGASKGIYQDTHFTPEQLKDVGRAFCKTLNDIENPKIKASMLKKLSS</sequence>
<evidence type="ECO:0000256" key="3">
    <source>
        <dbReference type="PROSITE-ProRule" id="PRU01379"/>
    </source>
</evidence>
<comment type="cofactor">
    <cofactor evidence="1">
        <name>Zn(2+)</name>
        <dbReference type="ChEBI" id="CHEBI:29105"/>
    </cofactor>
</comment>
<evidence type="ECO:0000313" key="7">
    <source>
        <dbReference type="Proteomes" id="UP001295684"/>
    </source>
</evidence>
<dbReference type="GO" id="GO:0006508">
    <property type="term" value="P:proteolysis"/>
    <property type="evidence" value="ECO:0007669"/>
    <property type="project" value="InterPro"/>
</dbReference>
<reference evidence="6" key="1">
    <citation type="submission" date="2023-07" db="EMBL/GenBank/DDBJ databases">
        <authorList>
            <consortium name="AG Swart"/>
            <person name="Singh M."/>
            <person name="Singh A."/>
            <person name="Seah K."/>
            <person name="Emmerich C."/>
        </authorList>
    </citation>
    <scope>NUCLEOTIDE SEQUENCE</scope>
    <source>
        <strain evidence="6">DP1</strain>
    </source>
</reference>
<dbReference type="Pfam" id="PF00246">
    <property type="entry name" value="Peptidase_M14"/>
    <property type="match status" value="1"/>
</dbReference>
<comment type="similarity">
    <text evidence="2 3">Belongs to the peptidase M14 family.</text>
</comment>
<dbReference type="InterPro" id="IPR050821">
    <property type="entry name" value="Cytosolic_carboxypeptidase"/>
</dbReference>
<comment type="caution">
    <text evidence="6">The sequence shown here is derived from an EMBL/GenBank/DDBJ whole genome shotgun (WGS) entry which is preliminary data.</text>
</comment>
<accession>A0AAD2D7I3</accession>
<dbReference type="PROSITE" id="PS52035">
    <property type="entry name" value="PEPTIDASE_M14"/>
    <property type="match status" value="1"/>
</dbReference>
<feature type="compositionally biased region" description="Polar residues" evidence="4">
    <location>
        <begin position="66"/>
        <end position="82"/>
    </location>
</feature>
<evidence type="ECO:0000256" key="4">
    <source>
        <dbReference type="SAM" id="MobiDB-lite"/>
    </source>
</evidence>
<dbReference type="GO" id="GO:0004181">
    <property type="term" value="F:metallocarboxypeptidase activity"/>
    <property type="evidence" value="ECO:0007669"/>
    <property type="project" value="InterPro"/>
</dbReference>
<feature type="domain" description="Peptidase M14" evidence="5">
    <location>
        <begin position="470"/>
        <end position="746"/>
    </location>
</feature>
<gene>
    <name evidence="6" type="ORF">ECRASSUSDP1_LOCUS25690</name>
</gene>
<evidence type="ECO:0000313" key="6">
    <source>
        <dbReference type="EMBL" id="CAI2384169.1"/>
    </source>
</evidence>
<dbReference type="PANTHER" id="PTHR12756:SF11">
    <property type="entry name" value="CYTOSOLIC CARBOXYPEPTIDASE 1"/>
    <property type="match status" value="1"/>
</dbReference>
<dbReference type="AlphaFoldDB" id="A0AAD2D7I3"/>
<dbReference type="SUPFAM" id="SSF53187">
    <property type="entry name" value="Zn-dependent exopeptidases"/>
    <property type="match status" value="1"/>
</dbReference>
<dbReference type="GO" id="GO:0008270">
    <property type="term" value="F:zinc ion binding"/>
    <property type="evidence" value="ECO:0007669"/>
    <property type="project" value="InterPro"/>
</dbReference>
<feature type="compositionally biased region" description="Basic and acidic residues" evidence="4">
    <location>
        <begin position="162"/>
        <end position="174"/>
    </location>
</feature>
<dbReference type="Gene3D" id="3.40.630.10">
    <property type="entry name" value="Zn peptidases"/>
    <property type="match status" value="1"/>
</dbReference>
<dbReference type="Proteomes" id="UP001295684">
    <property type="component" value="Unassembled WGS sequence"/>
</dbReference>
<name>A0AAD2D7I3_EUPCR</name>
<keyword evidence="7" id="KW-1185">Reference proteome</keyword>
<dbReference type="InterPro" id="IPR040626">
    <property type="entry name" value="Pepdidase_M14_N"/>
</dbReference>
<feature type="region of interest" description="Disordered" evidence="4">
    <location>
        <begin position="49"/>
        <end position="93"/>
    </location>
</feature>